<feature type="domain" description="HMA" evidence="2">
    <location>
        <begin position="23"/>
        <end position="95"/>
    </location>
</feature>
<keyword evidence="1" id="KW-0479">Metal-binding</keyword>
<dbReference type="Gene3D" id="3.30.70.100">
    <property type="match status" value="1"/>
</dbReference>
<proteinExistence type="predicted"/>
<name>A0ABR2YD31_9CHLO</name>
<evidence type="ECO:0000313" key="4">
    <source>
        <dbReference type="Proteomes" id="UP001491310"/>
    </source>
</evidence>
<accession>A0ABR2YD31</accession>
<comment type="caution">
    <text evidence="3">The sequence shown here is derived from an EMBL/GenBank/DDBJ whole genome shotgun (WGS) entry which is preliminary data.</text>
</comment>
<evidence type="ECO:0000313" key="3">
    <source>
        <dbReference type="EMBL" id="KAK9902718.1"/>
    </source>
</evidence>
<organism evidence="3 4">
    <name type="scientific">Coccomyxa subellipsoidea</name>
    <dbReference type="NCBI Taxonomy" id="248742"/>
    <lineage>
        <taxon>Eukaryota</taxon>
        <taxon>Viridiplantae</taxon>
        <taxon>Chlorophyta</taxon>
        <taxon>core chlorophytes</taxon>
        <taxon>Trebouxiophyceae</taxon>
        <taxon>Trebouxiophyceae incertae sedis</taxon>
        <taxon>Coccomyxaceae</taxon>
        <taxon>Coccomyxa</taxon>
    </lineage>
</organism>
<gene>
    <name evidence="3" type="ORF">WJX75_003713</name>
</gene>
<reference evidence="3 4" key="1">
    <citation type="journal article" date="2024" name="Nat. Commun.">
        <title>Phylogenomics reveals the evolutionary origins of lichenization in chlorophyte algae.</title>
        <authorList>
            <person name="Puginier C."/>
            <person name="Libourel C."/>
            <person name="Otte J."/>
            <person name="Skaloud P."/>
            <person name="Haon M."/>
            <person name="Grisel S."/>
            <person name="Petersen M."/>
            <person name="Berrin J.G."/>
            <person name="Delaux P.M."/>
            <person name="Dal Grande F."/>
            <person name="Keller J."/>
        </authorList>
    </citation>
    <scope>NUCLEOTIDE SEQUENCE [LARGE SCALE GENOMIC DNA]</scope>
    <source>
        <strain evidence="3 4">SAG 216-7</strain>
    </source>
</reference>
<dbReference type="Pfam" id="PF00403">
    <property type="entry name" value="HMA"/>
    <property type="match status" value="1"/>
</dbReference>
<keyword evidence="4" id="KW-1185">Reference proteome</keyword>
<dbReference type="EMBL" id="JALJOT010000015">
    <property type="protein sequence ID" value="KAK9902718.1"/>
    <property type="molecule type" value="Genomic_DNA"/>
</dbReference>
<dbReference type="PROSITE" id="PS01047">
    <property type="entry name" value="HMA_1"/>
    <property type="match status" value="1"/>
</dbReference>
<dbReference type="InterPro" id="IPR036163">
    <property type="entry name" value="HMA_dom_sf"/>
</dbReference>
<dbReference type="CDD" id="cd00371">
    <property type="entry name" value="HMA"/>
    <property type="match status" value="1"/>
</dbReference>
<evidence type="ECO:0000259" key="2">
    <source>
        <dbReference type="PROSITE" id="PS50846"/>
    </source>
</evidence>
<dbReference type="Proteomes" id="UP001491310">
    <property type="component" value="Unassembled WGS sequence"/>
</dbReference>
<evidence type="ECO:0000256" key="1">
    <source>
        <dbReference type="ARBA" id="ARBA00022723"/>
    </source>
</evidence>
<dbReference type="InterPro" id="IPR017969">
    <property type="entry name" value="Heavy-metal-associated_CS"/>
</dbReference>
<protein>
    <recommendedName>
        <fullName evidence="2">HMA domain-containing protein</fullName>
    </recommendedName>
</protein>
<sequence>MIVQAIKTQAEETTSAASEHDIIEMEVKVDGMTCGHCTSRVEKTLTALPGVRSARASLETGIVTVAAVAGDQLQAAAVQLPAVVQAIEELGFAAEPHFGQEAL</sequence>
<dbReference type="InterPro" id="IPR006121">
    <property type="entry name" value="HMA_dom"/>
</dbReference>
<dbReference type="SUPFAM" id="SSF55008">
    <property type="entry name" value="HMA, heavy metal-associated domain"/>
    <property type="match status" value="1"/>
</dbReference>
<dbReference type="PROSITE" id="PS50846">
    <property type="entry name" value="HMA_2"/>
    <property type="match status" value="1"/>
</dbReference>